<dbReference type="InterPro" id="IPR040096">
    <property type="entry name" value="Ric1"/>
</dbReference>
<evidence type="ECO:0000313" key="5">
    <source>
        <dbReference type="Proteomes" id="UP000253551"/>
    </source>
</evidence>
<evidence type="ECO:0000256" key="2">
    <source>
        <dbReference type="ARBA" id="ARBA00023136"/>
    </source>
</evidence>
<accession>A0A367JB08</accession>
<gene>
    <name evidence="4" type="ORF">CU098_008768</name>
</gene>
<dbReference type="AlphaFoldDB" id="A0A367JB08"/>
<sequence>MSPKMHLFLHHVFRYLLQGDLEQDAVTFARAYEKYVYFGHALEILLHTVLEEEAGQDLKEAAILPFVIRFLDQFRHALDVIVSCARKTEVALWDHLFSVVGKPKDLFEICLEEGRLHTATSYLIILQTMQPLAVAGKDTMRLLHKALDENNYELCKELVRFLSSIDNTGNTLHEALQMIKTRIETNDPMSPNAHDSQMDKVVQNMHNL</sequence>
<dbReference type="GO" id="GO:0034066">
    <property type="term" value="C:Ric1-Rgp1 guanyl-nucleotide exchange factor complex"/>
    <property type="evidence" value="ECO:0007669"/>
    <property type="project" value="InterPro"/>
</dbReference>
<keyword evidence="2" id="KW-0472">Membrane</keyword>
<proteinExistence type="predicted"/>
<dbReference type="Pfam" id="PF07064">
    <property type="entry name" value="RIC1"/>
    <property type="match status" value="1"/>
</dbReference>
<evidence type="ECO:0000256" key="1">
    <source>
        <dbReference type="ARBA" id="ARBA00004370"/>
    </source>
</evidence>
<dbReference type="OrthoDB" id="67540at2759"/>
<dbReference type="Proteomes" id="UP000253551">
    <property type="component" value="Unassembled WGS sequence"/>
</dbReference>
<dbReference type="PANTHER" id="PTHR22746:SF10">
    <property type="entry name" value="GUANINE NUCLEOTIDE EXCHANGE FACTOR SUBUNIT RIC1"/>
    <property type="match status" value="1"/>
</dbReference>
<evidence type="ECO:0000313" key="4">
    <source>
        <dbReference type="EMBL" id="RCH87123.1"/>
    </source>
</evidence>
<name>A0A367JB08_RHIST</name>
<evidence type="ECO:0000259" key="3">
    <source>
        <dbReference type="Pfam" id="PF07064"/>
    </source>
</evidence>
<dbReference type="EMBL" id="PJQM01003784">
    <property type="protein sequence ID" value="RCH87123.1"/>
    <property type="molecule type" value="Genomic_DNA"/>
</dbReference>
<dbReference type="GO" id="GO:0005829">
    <property type="term" value="C:cytosol"/>
    <property type="evidence" value="ECO:0007669"/>
    <property type="project" value="TreeGrafter"/>
</dbReference>
<dbReference type="GO" id="GO:0042147">
    <property type="term" value="P:retrograde transport, endosome to Golgi"/>
    <property type="evidence" value="ECO:0007669"/>
    <property type="project" value="TreeGrafter"/>
</dbReference>
<dbReference type="InterPro" id="IPR009771">
    <property type="entry name" value="RIC1_C"/>
</dbReference>
<dbReference type="GO" id="GO:0006886">
    <property type="term" value="P:intracellular protein transport"/>
    <property type="evidence" value="ECO:0007669"/>
    <property type="project" value="InterPro"/>
</dbReference>
<feature type="domain" description="RIC1 C-terminal alpha solenoid region" evidence="3">
    <location>
        <begin position="10"/>
        <end position="178"/>
    </location>
</feature>
<dbReference type="STRING" id="4846.A0A367JB08"/>
<comment type="caution">
    <text evidence="4">The sequence shown here is derived from an EMBL/GenBank/DDBJ whole genome shotgun (WGS) entry which is preliminary data.</text>
</comment>
<reference evidence="4 5" key="1">
    <citation type="journal article" date="2018" name="G3 (Bethesda)">
        <title>Phylogenetic and Phylogenomic Definition of Rhizopus Species.</title>
        <authorList>
            <person name="Gryganskyi A.P."/>
            <person name="Golan J."/>
            <person name="Dolatabadi S."/>
            <person name="Mondo S."/>
            <person name="Robb S."/>
            <person name="Idnurm A."/>
            <person name="Muszewska A."/>
            <person name="Steczkiewicz K."/>
            <person name="Masonjones S."/>
            <person name="Liao H.L."/>
            <person name="Gajdeczka M.T."/>
            <person name="Anike F."/>
            <person name="Vuek A."/>
            <person name="Anishchenko I.M."/>
            <person name="Voigt K."/>
            <person name="de Hoog G.S."/>
            <person name="Smith M.E."/>
            <person name="Heitman J."/>
            <person name="Vilgalys R."/>
            <person name="Stajich J.E."/>
        </authorList>
    </citation>
    <scope>NUCLEOTIDE SEQUENCE [LARGE SCALE GENOMIC DNA]</scope>
    <source>
        <strain evidence="4 5">LSU 92-RS-03</strain>
    </source>
</reference>
<dbReference type="GO" id="GO:0000139">
    <property type="term" value="C:Golgi membrane"/>
    <property type="evidence" value="ECO:0007669"/>
    <property type="project" value="TreeGrafter"/>
</dbReference>
<organism evidence="4 5">
    <name type="scientific">Rhizopus stolonifer</name>
    <name type="common">Rhizopus nigricans</name>
    <dbReference type="NCBI Taxonomy" id="4846"/>
    <lineage>
        <taxon>Eukaryota</taxon>
        <taxon>Fungi</taxon>
        <taxon>Fungi incertae sedis</taxon>
        <taxon>Mucoromycota</taxon>
        <taxon>Mucoromycotina</taxon>
        <taxon>Mucoromycetes</taxon>
        <taxon>Mucorales</taxon>
        <taxon>Mucorineae</taxon>
        <taxon>Rhizopodaceae</taxon>
        <taxon>Rhizopus</taxon>
    </lineage>
</organism>
<comment type="subcellular location">
    <subcellularLocation>
        <location evidence="1">Membrane</location>
    </subcellularLocation>
</comment>
<dbReference type="PANTHER" id="PTHR22746">
    <property type="entry name" value="RAB6A-GEF COMPLEX PARTNER PROTEIN 1"/>
    <property type="match status" value="1"/>
</dbReference>
<protein>
    <recommendedName>
        <fullName evidence="3">RIC1 C-terminal alpha solenoid region domain-containing protein</fullName>
    </recommendedName>
</protein>
<keyword evidence="5" id="KW-1185">Reference proteome</keyword>